<gene>
    <name evidence="9" type="ORF">H9X83_03785</name>
</gene>
<keyword evidence="10" id="KW-1185">Reference proteome</keyword>
<keyword evidence="5 7" id="KW-1133">Transmembrane helix</keyword>
<feature type="transmembrane region" description="Helical" evidence="7">
    <location>
        <begin position="205"/>
        <end position="225"/>
    </location>
</feature>
<dbReference type="PANTHER" id="PTHR43302:SF5">
    <property type="entry name" value="TRANSPORTER ARSB-RELATED"/>
    <property type="match status" value="1"/>
</dbReference>
<evidence type="ECO:0000256" key="3">
    <source>
        <dbReference type="ARBA" id="ARBA00022475"/>
    </source>
</evidence>
<dbReference type="Pfam" id="PF03600">
    <property type="entry name" value="CitMHS"/>
    <property type="match status" value="1"/>
</dbReference>
<evidence type="ECO:0000259" key="8">
    <source>
        <dbReference type="Pfam" id="PF03600"/>
    </source>
</evidence>
<feature type="transmembrane region" description="Helical" evidence="7">
    <location>
        <begin position="286"/>
        <end position="309"/>
    </location>
</feature>
<evidence type="ECO:0000256" key="7">
    <source>
        <dbReference type="SAM" id="Phobius"/>
    </source>
</evidence>
<evidence type="ECO:0000256" key="5">
    <source>
        <dbReference type="ARBA" id="ARBA00022989"/>
    </source>
</evidence>
<feature type="transmembrane region" description="Helical" evidence="7">
    <location>
        <begin position="352"/>
        <end position="372"/>
    </location>
</feature>
<feature type="transmembrane region" description="Helical" evidence="7">
    <location>
        <begin position="35"/>
        <end position="57"/>
    </location>
</feature>
<feature type="transmembrane region" description="Helical" evidence="7">
    <location>
        <begin position="12"/>
        <end position="29"/>
    </location>
</feature>
<accession>A0ABS2G7Z7</accession>
<protein>
    <submittedName>
        <fullName evidence="9">Citrate transporter</fullName>
    </submittedName>
</protein>
<feature type="transmembrane region" description="Helical" evidence="7">
    <location>
        <begin position="315"/>
        <end position="340"/>
    </location>
</feature>
<organism evidence="9 10">
    <name type="scientific">Anaerotignum lactatifermentans</name>
    <dbReference type="NCBI Taxonomy" id="160404"/>
    <lineage>
        <taxon>Bacteria</taxon>
        <taxon>Bacillati</taxon>
        <taxon>Bacillota</taxon>
        <taxon>Clostridia</taxon>
        <taxon>Lachnospirales</taxon>
        <taxon>Anaerotignaceae</taxon>
        <taxon>Anaerotignum</taxon>
    </lineage>
</organism>
<dbReference type="PANTHER" id="PTHR43302">
    <property type="entry name" value="TRANSPORTER ARSB-RELATED"/>
    <property type="match status" value="1"/>
</dbReference>
<reference evidence="9 10" key="1">
    <citation type="journal article" date="2021" name="Sci. Rep.">
        <title>The distribution of antibiotic resistance genes in chicken gut microbiota commensals.</title>
        <authorList>
            <person name="Juricova H."/>
            <person name="Matiasovicova J."/>
            <person name="Kubasova T."/>
            <person name="Cejkova D."/>
            <person name="Rychlik I."/>
        </authorList>
    </citation>
    <scope>NUCLEOTIDE SEQUENCE [LARGE SCALE GENOMIC DNA]</scope>
    <source>
        <strain evidence="9 10">An431b</strain>
    </source>
</reference>
<feature type="domain" description="Citrate transporter-like" evidence="8">
    <location>
        <begin position="16"/>
        <end position="305"/>
    </location>
</feature>
<dbReference type="InterPro" id="IPR004680">
    <property type="entry name" value="Cit_transptr-like_dom"/>
</dbReference>
<evidence type="ECO:0000256" key="6">
    <source>
        <dbReference type="ARBA" id="ARBA00023136"/>
    </source>
</evidence>
<sequence>MAEKIAAFFKKETILCVSGILALVSVFLIHPDKEYLSYINTQVLVLLFCLMAVMGGFQKLGVFRKVAFVLLHHAGSVRQLALILVLLCFFSAMLVTNDVALITFVPFTIMLLQMAGLEKSMVPIIVLQTIAANLGSMLTPIGNPQNLYLYTISGMSLGSFLLTMLPLTVISLVLLLGCCLGQKNTSLTSQLPEENTGVFGKKEKIAFFVFLALFLVCLMNVFHLVSYEIPLVLTLFYFWFFQRDVLVKVDFSLLLTFIFFFIFIGNIGRMPAMQDGIRSMLGGRELFVSFFSSQLISNVPAAVLLSGFTDHWATLLMGVNIGGLGTLIASMASLISYKYFVQAEASAKGAYLKYFTGMNVAFAVVLLAVAFFSI</sequence>
<keyword evidence="3" id="KW-1003">Cell membrane</keyword>
<name>A0ABS2G7Z7_9FIRM</name>
<evidence type="ECO:0000256" key="2">
    <source>
        <dbReference type="ARBA" id="ARBA00022448"/>
    </source>
</evidence>
<dbReference type="EMBL" id="JACSNV010000004">
    <property type="protein sequence ID" value="MBM6877282.1"/>
    <property type="molecule type" value="Genomic_DNA"/>
</dbReference>
<feature type="transmembrane region" description="Helical" evidence="7">
    <location>
        <begin position="245"/>
        <end position="265"/>
    </location>
</feature>
<comment type="caution">
    <text evidence="9">The sequence shown here is derived from an EMBL/GenBank/DDBJ whole genome shotgun (WGS) entry which is preliminary data.</text>
</comment>
<comment type="subcellular location">
    <subcellularLocation>
        <location evidence="1">Cell membrane</location>
        <topology evidence="1">Multi-pass membrane protein</topology>
    </subcellularLocation>
</comment>
<evidence type="ECO:0000313" key="9">
    <source>
        <dbReference type="EMBL" id="MBM6877282.1"/>
    </source>
</evidence>
<keyword evidence="4 7" id="KW-0812">Transmembrane</keyword>
<evidence type="ECO:0000256" key="1">
    <source>
        <dbReference type="ARBA" id="ARBA00004651"/>
    </source>
</evidence>
<keyword evidence="6 7" id="KW-0472">Membrane</keyword>
<keyword evidence="2" id="KW-0813">Transport</keyword>
<feature type="transmembrane region" description="Helical" evidence="7">
    <location>
        <begin position="147"/>
        <end position="180"/>
    </location>
</feature>
<dbReference type="RefSeq" id="WP_205133292.1">
    <property type="nucleotide sequence ID" value="NZ_JACSNT010000005.1"/>
</dbReference>
<evidence type="ECO:0000256" key="4">
    <source>
        <dbReference type="ARBA" id="ARBA00022692"/>
    </source>
</evidence>
<feature type="transmembrane region" description="Helical" evidence="7">
    <location>
        <begin position="124"/>
        <end position="141"/>
    </location>
</feature>
<proteinExistence type="predicted"/>
<evidence type="ECO:0000313" key="10">
    <source>
        <dbReference type="Proteomes" id="UP000729290"/>
    </source>
</evidence>
<dbReference type="Proteomes" id="UP000729290">
    <property type="component" value="Unassembled WGS sequence"/>
</dbReference>